<feature type="transmembrane region" description="Helical" evidence="2">
    <location>
        <begin position="740"/>
        <end position="759"/>
    </location>
</feature>
<proteinExistence type="inferred from homology"/>
<sequence length="838" mass="95695">MSSSTMEATQLKVKTAVDEMINEIDRKHLRDMQKNMFLCSAKCCENKNSSRELVENCVEKCNIGMKNAQRTLEKELGGLQDQLSRCAMTCYDRQVQNFGPDVNKYTEEQVSTKREDGYHHSIWISSSLGDSFTENFLTVLGSQAMTMDVDGNGWHDVLGFYSNGSMFCMTFDREGKMNEDCAVAFSYFVFNDRVNSDIILIKFSTGDHLSEIIFMGTLKTDSGSYLNMQMWGRFKGGWRETPTEIGPVPGDHQFVGAPIAADFDADGWIELLVPVCRKKDCAQINELANWQKNRGWTTNAIIMQVFCCFYNKVFKYCFLLIYSQNMIFRKFEMNKSVFIQPKEVALSDIKMTSFFDLKEDGSLDILVEYIYDKQTKFRYVLYNIYPMLYYRHSHNYVVLGSGVSWGGACAMFSMSDGWGGSLKSSSCQISATTHRSLMAPYVLFGLGRSPNFVDKLIIGAPRYAENLAFRQHTLKQIVPNSRIIVMPPSEGTHWQSRLYVTPSQLILQIVEKEMADESLEASLRNVIEQSSLKWIFVGGKGGVGKTTCSFFVLFFCGIAAMGRELFQNMIGGLPGIDEAMSFSEMLKLINSMDFDVVVFDTAPTGHTLRLLQFPSIIERAFSKIISLQSSLGPMVGQVSNMLGMGELSVDDTMKKLNDTLEQVKKMNTQFKDPVCSVLYQGVFISTMMILNLKIFNLNTIYIIICRNSQHLFVFVSLNFYLSMRRKGSYRNLLNRLYEDYYLLLVRIYFSFHIIFVQGIDTHNIIVNQLLFPSDNDGCVQCKKCQARYRIQSKYLEQIADLYEDFHVTKLPLLDDEVRGSEQLRQFSENLFTPYAPPH</sequence>
<protein>
    <submittedName>
        <fullName evidence="6">Integrin_alpha2 domain-containing protein</fullName>
    </submittedName>
</protein>
<dbReference type="SUPFAM" id="SSF52540">
    <property type="entry name" value="P-loop containing nucleoside triphosphate hydrolases"/>
    <property type="match status" value="1"/>
</dbReference>
<feature type="transmembrane region" description="Helical" evidence="2">
    <location>
        <begin position="700"/>
        <end position="720"/>
    </location>
</feature>
<dbReference type="GO" id="GO:0043529">
    <property type="term" value="C:GET complex"/>
    <property type="evidence" value="ECO:0007669"/>
    <property type="project" value="TreeGrafter"/>
</dbReference>
<evidence type="ECO:0000256" key="1">
    <source>
        <dbReference type="ARBA" id="ARBA00011040"/>
    </source>
</evidence>
<dbReference type="Pfam" id="PF02374">
    <property type="entry name" value="ArsA_ATPase"/>
    <property type="match status" value="2"/>
</dbReference>
<dbReference type="Pfam" id="PF05811">
    <property type="entry name" value="DUF842"/>
    <property type="match status" value="1"/>
</dbReference>
<reference evidence="6" key="1">
    <citation type="submission" date="2016-11" db="UniProtKB">
        <authorList>
            <consortium name="WormBaseParasite"/>
        </authorList>
    </citation>
    <scope>IDENTIFICATION</scope>
</reference>
<comment type="similarity">
    <text evidence="1">Belongs to the arsA ATPase family.</text>
</comment>
<evidence type="ECO:0000259" key="3">
    <source>
        <dbReference type="Pfam" id="PF02374"/>
    </source>
</evidence>
<evidence type="ECO:0000259" key="4">
    <source>
        <dbReference type="Pfam" id="PF23122"/>
    </source>
</evidence>
<dbReference type="AlphaFoldDB" id="A0A1I7XK11"/>
<dbReference type="InterPro" id="IPR027417">
    <property type="entry name" value="P-loop_NTPase"/>
</dbReference>
<dbReference type="InterPro" id="IPR057089">
    <property type="entry name" value="C2_TIP"/>
</dbReference>
<evidence type="ECO:0000256" key="2">
    <source>
        <dbReference type="SAM" id="Phobius"/>
    </source>
</evidence>
<evidence type="ECO:0000313" key="6">
    <source>
        <dbReference type="WBParaSite" id="Hba_17845"/>
    </source>
</evidence>
<dbReference type="CDD" id="cd02035">
    <property type="entry name" value="ArsA"/>
    <property type="match status" value="1"/>
</dbReference>
<organism evidence="5 6">
    <name type="scientific">Heterorhabditis bacteriophora</name>
    <name type="common">Entomopathogenic nematode worm</name>
    <dbReference type="NCBI Taxonomy" id="37862"/>
    <lineage>
        <taxon>Eukaryota</taxon>
        <taxon>Metazoa</taxon>
        <taxon>Ecdysozoa</taxon>
        <taxon>Nematoda</taxon>
        <taxon>Chromadorea</taxon>
        <taxon>Rhabditida</taxon>
        <taxon>Rhabditina</taxon>
        <taxon>Rhabditomorpha</taxon>
        <taxon>Strongyloidea</taxon>
        <taxon>Heterorhabditidae</taxon>
        <taxon>Heterorhabditis</taxon>
    </lineage>
</organism>
<dbReference type="GO" id="GO:0005524">
    <property type="term" value="F:ATP binding"/>
    <property type="evidence" value="ECO:0007669"/>
    <property type="project" value="InterPro"/>
</dbReference>
<keyword evidence="2" id="KW-0472">Membrane</keyword>
<dbReference type="PANTHER" id="PTHR10803">
    <property type="entry name" value="ARSENICAL PUMP-DRIVING ATPASE ARSENITE-TRANSLOCATING ATPASE"/>
    <property type="match status" value="1"/>
</dbReference>
<dbReference type="WBParaSite" id="Hba_17845">
    <property type="protein sequence ID" value="Hba_17845"/>
    <property type="gene ID" value="Hba_17845"/>
</dbReference>
<name>A0A1I7XK11_HETBA</name>
<accession>A0A1I7XK11</accession>
<dbReference type="GO" id="GO:0016887">
    <property type="term" value="F:ATP hydrolysis activity"/>
    <property type="evidence" value="ECO:0007669"/>
    <property type="project" value="InterPro"/>
</dbReference>
<keyword evidence="5" id="KW-1185">Reference proteome</keyword>
<evidence type="ECO:0000313" key="5">
    <source>
        <dbReference type="Proteomes" id="UP000095283"/>
    </source>
</evidence>
<feature type="domain" description="T-cell immunomodulatory protein TIP C2" evidence="4">
    <location>
        <begin position="401"/>
        <end position="499"/>
    </location>
</feature>
<feature type="domain" description="ArsA/GET3 Anion-transporting ATPase-like" evidence="3">
    <location>
        <begin position="560"/>
        <end position="678"/>
    </location>
</feature>
<dbReference type="InterPro" id="IPR025723">
    <property type="entry name" value="ArsA/GET3_ATPase-like"/>
</dbReference>
<dbReference type="InterPro" id="IPR028994">
    <property type="entry name" value="Integrin_alpha_N"/>
</dbReference>
<dbReference type="PANTHER" id="PTHR10803:SF3">
    <property type="entry name" value="ATPASE GET3"/>
    <property type="match status" value="1"/>
</dbReference>
<dbReference type="InterPro" id="IPR016300">
    <property type="entry name" value="ATPase_ArsA/GET3"/>
</dbReference>
<dbReference type="GO" id="GO:0071816">
    <property type="term" value="P:tail-anchored membrane protein insertion into ER membrane"/>
    <property type="evidence" value="ECO:0007669"/>
    <property type="project" value="TreeGrafter"/>
</dbReference>
<dbReference type="Pfam" id="PF23122">
    <property type="entry name" value="C2_ITFG1"/>
    <property type="match status" value="1"/>
</dbReference>
<dbReference type="Proteomes" id="UP000095283">
    <property type="component" value="Unplaced"/>
</dbReference>
<dbReference type="Gene3D" id="3.40.50.300">
    <property type="entry name" value="P-loop containing nucleotide triphosphate hydrolases"/>
    <property type="match status" value="3"/>
</dbReference>
<feature type="domain" description="ArsA/GET3 Anion-transporting ATPase-like" evidence="3">
    <location>
        <begin position="757"/>
        <end position="830"/>
    </location>
</feature>
<dbReference type="InterPro" id="IPR008560">
    <property type="entry name" value="DUF842_euk"/>
</dbReference>
<dbReference type="SUPFAM" id="SSF69318">
    <property type="entry name" value="Integrin alpha N-terminal domain"/>
    <property type="match status" value="1"/>
</dbReference>
<keyword evidence="2" id="KW-1133">Transmembrane helix</keyword>
<keyword evidence="2" id="KW-0812">Transmembrane</keyword>